<dbReference type="PROSITE" id="PS50222">
    <property type="entry name" value="EF_HAND_2"/>
    <property type="match status" value="2"/>
</dbReference>
<gene>
    <name evidence="3" type="ORF">FRACYDRAFT_144910</name>
</gene>
<feature type="non-terminal residue" evidence="3">
    <location>
        <position position="63"/>
    </location>
</feature>
<dbReference type="EMBL" id="KV784375">
    <property type="protein sequence ID" value="OEU09496.1"/>
    <property type="molecule type" value="Genomic_DNA"/>
</dbReference>
<dbReference type="OrthoDB" id="26525at2759"/>
<sequence length="63" mass="7251">EELKEAFIVIDDDNSGEIDLSEIDVLLRKMDSTFTDDDIEQILNSLDLDGGGNIDWEEFKRIF</sequence>
<dbReference type="InterPro" id="IPR018247">
    <property type="entry name" value="EF_Hand_1_Ca_BS"/>
</dbReference>
<feature type="domain" description="EF-hand" evidence="2">
    <location>
        <begin position="1"/>
        <end position="33"/>
    </location>
</feature>
<feature type="non-terminal residue" evidence="3">
    <location>
        <position position="1"/>
    </location>
</feature>
<dbReference type="GO" id="GO:0005509">
    <property type="term" value="F:calcium ion binding"/>
    <property type="evidence" value="ECO:0007669"/>
    <property type="project" value="InterPro"/>
</dbReference>
<dbReference type="PROSITE" id="PS00018">
    <property type="entry name" value="EF_HAND_1"/>
    <property type="match status" value="2"/>
</dbReference>
<protein>
    <recommendedName>
        <fullName evidence="2">EF-hand domain-containing protein</fullName>
    </recommendedName>
</protein>
<organism evidence="3 4">
    <name type="scientific">Fragilariopsis cylindrus CCMP1102</name>
    <dbReference type="NCBI Taxonomy" id="635003"/>
    <lineage>
        <taxon>Eukaryota</taxon>
        <taxon>Sar</taxon>
        <taxon>Stramenopiles</taxon>
        <taxon>Ochrophyta</taxon>
        <taxon>Bacillariophyta</taxon>
        <taxon>Bacillariophyceae</taxon>
        <taxon>Bacillariophycidae</taxon>
        <taxon>Bacillariales</taxon>
        <taxon>Bacillariaceae</taxon>
        <taxon>Fragilariopsis</taxon>
    </lineage>
</organism>
<dbReference type="InterPro" id="IPR011992">
    <property type="entry name" value="EF-hand-dom_pair"/>
</dbReference>
<name>A0A1E7EUG0_9STRA</name>
<evidence type="ECO:0000259" key="2">
    <source>
        <dbReference type="PROSITE" id="PS50222"/>
    </source>
</evidence>
<keyword evidence="1" id="KW-0106">Calcium</keyword>
<keyword evidence="4" id="KW-1185">Reference proteome</keyword>
<dbReference type="KEGG" id="fcy:FRACYDRAFT_144910"/>
<dbReference type="Proteomes" id="UP000095751">
    <property type="component" value="Unassembled WGS sequence"/>
</dbReference>
<dbReference type="SMART" id="SM00054">
    <property type="entry name" value="EFh"/>
    <property type="match status" value="2"/>
</dbReference>
<accession>A0A1E7EUG0</accession>
<evidence type="ECO:0000313" key="4">
    <source>
        <dbReference type="Proteomes" id="UP000095751"/>
    </source>
</evidence>
<dbReference type="SUPFAM" id="SSF47473">
    <property type="entry name" value="EF-hand"/>
    <property type="match status" value="1"/>
</dbReference>
<dbReference type="Pfam" id="PF13499">
    <property type="entry name" value="EF-hand_7"/>
    <property type="match status" value="1"/>
</dbReference>
<reference evidence="3 4" key="1">
    <citation type="submission" date="2016-09" db="EMBL/GenBank/DDBJ databases">
        <title>Extensive genetic diversity and differential bi-allelic expression allows diatom success in the polar Southern Ocean.</title>
        <authorList>
            <consortium name="DOE Joint Genome Institute"/>
            <person name="Mock T."/>
            <person name="Otillar R.P."/>
            <person name="Strauss J."/>
            <person name="Dupont C."/>
            <person name="Frickenhaus S."/>
            <person name="Maumus F."/>
            <person name="Mcmullan M."/>
            <person name="Sanges R."/>
            <person name="Schmutz J."/>
            <person name="Toseland A."/>
            <person name="Valas R."/>
            <person name="Veluchamy A."/>
            <person name="Ward B.J."/>
            <person name="Allen A."/>
            <person name="Barry K."/>
            <person name="Falciatore A."/>
            <person name="Ferrante M."/>
            <person name="Fortunato A.E."/>
            <person name="Gloeckner G."/>
            <person name="Gruber A."/>
            <person name="Hipkin R."/>
            <person name="Janech M."/>
            <person name="Kroth P."/>
            <person name="Leese F."/>
            <person name="Lindquist E."/>
            <person name="Lyon B.R."/>
            <person name="Martin J."/>
            <person name="Mayer C."/>
            <person name="Parker M."/>
            <person name="Quesneville H."/>
            <person name="Raymond J."/>
            <person name="Uhlig C."/>
            <person name="Valentin K.U."/>
            <person name="Worden A.Z."/>
            <person name="Armbrust E.V."/>
            <person name="Bowler C."/>
            <person name="Green B."/>
            <person name="Moulton V."/>
            <person name="Van Oosterhout C."/>
            <person name="Grigoriev I."/>
        </authorList>
    </citation>
    <scope>NUCLEOTIDE SEQUENCE [LARGE SCALE GENOMIC DNA]</scope>
    <source>
        <strain evidence="3 4">CCMP1102</strain>
    </source>
</reference>
<dbReference type="Gene3D" id="1.10.238.10">
    <property type="entry name" value="EF-hand"/>
    <property type="match status" value="1"/>
</dbReference>
<dbReference type="AlphaFoldDB" id="A0A1E7EUG0"/>
<dbReference type="InParanoid" id="A0A1E7EUG0"/>
<evidence type="ECO:0000256" key="1">
    <source>
        <dbReference type="ARBA" id="ARBA00022837"/>
    </source>
</evidence>
<dbReference type="InterPro" id="IPR002048">
    <property type="entry name" value="EF_hand_dom"/>
</dbReference>
<feature type="domain" description="EF-hand" evidence="2">
    <location>
        <begin position="34"/>
        <end position="63"/>
    </location>
</feature>
<dbReference type="CDD" id="cd00051">
    <property type="entry name" value="EFh"/>
    <property type="match status" value="1"/>
</dbReference>
<evidence type="ECO:0000313" key="3">
    <source>
        <dbReference type="EMBL" id="OEU09496.1"/>
    </source>
</evidence>
<proteinExistence type="predicted"/>